<dbReference type="Pfam" id="PF13449">
    <property type="entry name" value="Phytase-like"/>
    <property type="match status" value="1"/>
</dbReference>
<dbReference type="SUPFAM" id="SSF51004">
    <property type="entry name" value="C-terminal (heme d1) domain of cytochrome cd1-nitrite reductase"/>
    <property type="match status" value="1"/>
</dbReference>
<name>A0A8J3DVC2_9HYPH</name>
<reference evidence="3" key="1">
    <citation type="journal article" date="2014" name="Int. J. Syst. Evol. Microbiol.">
        <title>Complete genome sequence of Corynebacterium casei LMG S-19264T (=DSM 44701T), isolated from a smear-ripened cheese.</title>
        <authorList>
            <consortium name="US DOE Joint Genome Institute (JGI-PGF)"/>
            <person name="Walter F."/>
            <person name="Albersmeier A."/>
            <person name="Kalinowski J."/>
            <person name="Ruckert C."/>
        </authorList>
    </citation>
    <scope>NUCLEOTIDE SEQUENCE</scope>
    <source>
        <strain evidence="3">KCTC 42249</strain>
    </source>
</reference>
<sequence>MSYPRGFLMPRKTILAPLAASLLLATSLSAGAEPFFDRIATMMVRDNLPEGGKGVKEAVAEIISASEDGMTLVYTDAPGKQVGIIDLTHPANPKPMGTVAVGGEPTSVKIVGGTAYVAVDQTEDFTKPAGKLVAVDIATKTASKECELPGQPDSVAASAKGEFLAIAMENQRNEETNDGALPQLPAGSLVTVKLGDALDCAAINDISLTGLDGIVVPEDPEPEFVDINDKGEIALTLQENNAVLIIDGNTGKLLSHFDAGTVSLDQIDTKKDGVIDLSGSMKDVPREPDGIAWIGNDRLLTANEGDWKGGTRGFTIFNHDGTVAFDAGNTLEHELVSLGHYPEKRNKKGIEIEGVAVGKYGEDELLFVGSERASVIAVYRDNGNTPERLQVLPGGIGPEGLLAIPQRNLFVAATETDVTEEGGIGGQVVIYERADRPAPAYPTIRSEKGANGLPIAWGALSGLAADATKPGQLYAVTDSAYGTAPRILTIDAAQKPARITAELTVTRDNKPAADLDLEGVAIAKEGGFWLASEGNTKERKNLLLHVDAKGTITQEIELPADVAATATSSGFEGVTVTGEGDDQLIWLAQQRPWKGDAEDEVKLFAYKPASKEWGAVRYKLDPKGAGWVGLSEITAVGDRVILIERDNLLGAAAKLKKLYSVALADMKPAPLGQDLPLVKKIELHDFLAELQAPKGYVLDKIEGFTIDADGEAFAVTDNDGVDDSSGETQFLRLGKL</sequence>
<dbReference type="PANTHER" id="PTHR46928:SF1">
    <property type="entry name" value="MESENCHYME-SPECIFIC CELL SURFACE GLYCOPROTEIN"/>
    <property type="match status" value="1"/>
</dbReference>
<dbReference type="Gene3D" id="2.130.10.10">
    <property type="entry name" value="YVTN repeat-like/Quinoprotein amine dehydrogenase"/>
    <property type="match status" value="1"/>
</dbReference>
<comment type="caution">
    <text evidence="3">The sequence shown here is derived from an EMBL/GenBank/DDBJ whole genome shotgun (WGS) entry which is preliminary data.</text>
</comment>
<dbReference type="EMBL" id="BMZQ01000002">
    <property type="protein sequence ID" value="GHD16420.1"/>
    <property type="molecule type" value="Genomic_DNA"/>
</dbReference>
<dbReference type="AlphaFoldDB" id="A0A8J3DVC2"/>
<accession>A0A8J3DVC2</accession>
<evidence type="ECO:0000256" key="1">
    <source>
        <dbReference type="SAM" id="SignalP"/>
    </source>
</evidence>
<dbReference type="PANTHER" id="PTHR46928">
    <property type="entry name" value="MESENCHYME-SPECIFIC CELL SURFACE GLYCOPROTEIN"/>
    <property type="match status" value="1"/>
</dbReference>
<dbReference type="Proteomes" id="UP000630142">
    <property type="component" value="Unassembled WGS sequence"/>
</dbReference>
<proteinExistence type="predicted"/>
<feature type="chain" id="PRO_5035149096" evidence="1">
    <location>
        <begin position="33"/>
        <end position="736"/>
    </location>
</feature>
<feature type="domain" description="Phytase-like" evidence="2">
    <location>
        <begin position="456"/>
        <end position="719"/>
    </location>
</feature>
<gene>
    <name evidence="3" type="ORF">GCM10016234_24520</name>
</gene>
<dbReference type="InterPro" id="IPR027372">
    <property type="entry name" value="Phytase-like_dom"/>
</dbReference>
<dbReference type="InterPro" id="IPR011048">
    <property type="entry name" value="Haem_d1_sf"/>
</dbReference>
<organism evidence="3 4">
    <name type="scientific">Tianweitania populi</name>
    <dbReference type="NCBI Taxonomy" id="1607949"/>
    <lineage>
        <taxon>Bacteria</taxon>
        <taxon>Pseudomonadati</taxon>
        <taxon>Pseudomonadota</taxon>
        <taxon>Alphaproteobacteria</taxon>
        <taxon>Hyphomicrobiales</taxon>
        <taxon>Phyllobacteriaceae</taxon>
        <taxon>Tianweitania</taxon>
    </lineage>
</organism>
<keyword evidence="4" id="KW-1185">Reference proteome</keyword>
<dbReference type="InterPro" id="IPR015943">
    <property type="entry name" value="WD40/YVTN_repeat-like_dom_sf"/>
</dbReference>
<evidence type="ECO:0000313" key="3">
    <source>
        <dbReference type="EMBL" id="GHD16420.1"/>
    </source>
</evidence>
<reference evidence="3" key="2">
    <citation type="submission" date="2020-09" db="EMBL/GenBank/DDBJ databases">
        <authorList>
            <person name="Sun Q."/>
            <person name="Kim S."/>
        </authorList>
    </citation>
    <scope>NUCLEOTIDE SEQUENCE</scope>
    <source>
        <strain evidence="3">KCTC 42249</strain>
    </source>
</reference>
<evidence type="ECO:0000313" key="4">
    <source>
        <dbReference type="Proteomes" id="UP000630142"/>
    </source>
</evidence>
<protein>
    <submittedName>
        <fullName evidence="3">Alkaline phosphatase</fullName>
    </submittedName>
</protein>
<keyword evidence="1" id="KW-0732">Signal</keyword>
<dbReference type="InterPro" id="IPR052956">
    <property type="entry name" value="Mesenchyme-surface_protein"/>
</dbReference>
<evidence type="ECO:0000259" key="2">
    <source>
        <dbReference type="Pfam" id="PF13449"/>
    </source>
</evidence>
<feature type="signal peptide" evidence="1">
    <location>
        <begin position="1"/>
        <end position="32"/>
    </location>
</feature>